<accession>A0A9W9VTB4</accession>
<dbReference type="InterPro" id="IPR004360">
    <property type="entry name" value="Glyas_Fos-R_dOase_dom"/>
</dbReference>
<reference evidence="2" key="1">
    <citation type="submission" date="2022-11" db="EMBL/GenBank/DDBJ databases">
        <authorList>
            <person name="Petersen C."/>
        </authorList>
    </citation>
    <scope>NUCLEOTIDE SEQUENCE</scope>
    <source>
        <strain evidence="2">IBT 29864</strain>
    </source>
</reference>
<feature type="domain" description="VOC" evidence="1">
    <location>
        <begin position="1"/>
        <end position="104"/>
    </location>
</feature>
<evidence type="ECO:0000313" key="3">
    <source>
        <dbReference type="Proteomes" id="UP001147782"/>
    </source>
</evidence>
<dbReference type="GO" id="GO:0051213">
    <property type="term" value="F:dioxygenase activity"/>
    <property type="evidence" value="ECO:0007669"/>
    <property type="project" value="UniProtKB-KW"/>
</dbReference>
<dbReference type="InterPro" id="IPR037523">
    <property type="entry name" value="VOC_core"/>
</dbReference>
<dbReference type="PROSITE" id="PS51819">
    <property type="entry name" value="VOC"/>
    <property type="match status" value="1"/>
</dbReference>
<dbReference type="Proteomes" id="UP001147782">
    <property type="component" value="Unassembled WGS sequence"/>
</dbReference>
<dbReference type="RefSeq" id="XP_056559671.1">
    <property type="nucleotide sequence ID" value="XM_056692942.1"/>
</dbReference>
<proteinExistence type="predicted"/>
<dbReference type="Pfam" id="PF00903">
    <property type="entry name" value="Glyoxalase"/>
    <property type="match status" value="1"/>
</dbReference>
<gene>
    <name evidence="2" type="ORF">N7496_000011</name>
</gene>
<keyword evidence="2" id="KW-0223">Dioxygenase</keyword>
<sequence>MVSYYIVFLGAHAAYENENSAFITYDEEHHRIPIAAVPGTGENIRTSSGLEHIAFTFPTLGDLLESYKERKEYGIYLIWGVDYGPTVSIHYMDPDGNILESQVDCFATSEEANEWMEGEEFMEKEPSWR</sequence>
<dbReference type="Gene3D" id="3.10.180.10">
    <property type="entry name" value="2,3-Dihydroxybiphenyl 1,2-Dioxygenase, domain 1"/>
    <property type="match status" value="1"/>
</dbReference>
<organism evidence="2 3">
    <name type="scientific">Penicillium cataractarum</name>
    <dbReference type="NCBI Taxonomy" id="2100454"/>
    <lineage>
        <taxon>Eukaryota</taxon>
        <taxon>Fungi</taxon>
        <taxon>Dikarya</taxon>
        <taxon>Ascomycota</taxon>
        <taxon>Pezizomycotina</taxon>
        <taxon>Eurotiomycetes</taxon>
        <taxon>Eurotiomycetidae</taxon>
        <taxon>Eurotiales</taxon>
        <taxon>Aspergillaceae</taxon>
        <taxon>Penicillium</taxon>
    </lineage>
</organism>
<dbReference type="OrthoDB" id="5371818at2759"/>
<evidence type="ECO:0000259" key="1">
    <source>
        <dbReference type="PROSITE" id="PS51819"/>
    </source>
</evidence>
<keyword evidence="2" id="KW-0560">Oxidoreductase</keyword>
<comment type="caution">
    <text evidence="2">The sequence shown here is derived from an EMBL/GenBank/DDBJ whole genome shotgun (WGS) entry which is preliminary data.</text>
</comment>
<reference evidence="2" key="2">
    <citation type="journal article" date="2023" name="IMA Fungus">
        <title>Comparative genomic study of the Penicillium genus elucidates a diverse pangenome and 15 lateral gene transfer events.</title>
        <authorList>
            <person name="Petersen C."/>
            <person name="Sorensen T."/>
            <person name="Nielsen M.R."/>
            <person name="Sondergaard T.E."/>
            <person name="Sorensen J.L."/>
            <person name="Fitzpatrick D.A."/>
            <person name="Frisvad J.C."/>
            <person name="Nielsen K.L."/>
        </authorList>
    </citation>
    <scope>NUCLEOTIDE SEQUENCE</scope>
    <source>
        <strain evidence="2">IBT 29864</strain>
    </source>
</reference>
<evidence type="ECO:0000313" key="2">
    <source>
        <dbReference type="EMBL" id="KAJ5388943.1"/>
    </source>
</evidence>
<dbReference type="InterPro" id="IPR029068">
    <property type="entry name" value="Glyas_Bleomycin-R_OHBP_Dase"/>
</dbReference>
<keyword evidence="3" id="KW-1185">Reference proteome</keyword>
<dbReference type="EMBL" id="JAPZBS010000001">
    <property type="protein sequence ID" value="KAJ5388943.1"/>
    <property type="molecule type" value="Genomic_DNA"/>
</dbReference>
<name>A0A9W9VTB4_9EURO</name>
<dbReference type="GeneID" id="81432119"/>
<dbReference type="AlphaFoldDB" id="A0A9W9VTB4"/>
<dbReference type="SUPFAM" id="SSF54593">
    <property type="entry name" value="Glyoxalase/Bleomycin resistance protein/Dihydroxybiphenyl dioxygenase"/>
    <property type="match status" value="1"/>
</dbReference>
<protein>
    <submittedName>
        <fullName evidence="2">Glyoxalase/Bleomycin resistance protein/Dihydroxybiphenyl dioxygenase</fullName>
    </submittedName>
</protein>